<sequence>MQPADRSEGMTMDLDFTAEERAFRAEVRSFLRDHLPAAVRHKVLNGICLEREDYLAWQRVLHARGWGGPSWPVAFGGTGWGPVRQYLFDDACAEAGAPRLVPFGLKMVAPVLMAFGSAAQQQRFLPPILAGEAWWCQGYSEPGAGSDLAALRTRAVRDGEHYVVNGQKTWTTFAHYADWMFCLVRTDPAAKPQRGISFLLIDMSSPGIRVRPIRTLDGAHEVNEVWLEGVRVPVANLVGEENRGWTYAKFLLGHERSNIAGIGIARRELARLKRIARSETGDGRPLLEAPLFAARVARVEIELMALEITNLRVLSAEAEQRAPGVEASILKIRGSEIQQEIFALMTEALGLQALPYDREAMAAGYAGDCPLPVHARTPTSQYLNMRKLSIYGGSNEIQRNIIARSMLGL</sequence>
<dbReference type="Gene3D" id="1.20.140.10">
    <property type="entry name" value="Butyryl-CoA Dehydrogenase, subunit A, domain 3"/>
    <property type="match status" value="1"/>
</dbReference>
<reference evidence="10 11" key="1">
    <citation type="submission" date="2016-12" db="EMBL/GenBank/DDBJ databases">
        <title>Complete genome sequence of Thauera chlorobenzoica, a Betaproteobacterium degrading haloaromatics anaerobically to CO2 and halides.</title>
        <authorList>
            <person name="Goris T."/>
            <person name="Mergelsberg M."/>
            <person name="Boll M."/>
        </authorList>
    </citation>
    <scope>NUCLEOTIDE SEQUENCE [LARGE SCALE GENOMIC DNA]</scope>
    <source>
        <strain evidence="10 11">3CB1</strain>
    </source>
</reference>
<dbReference type="InterPro" id="IPR009075">
    <property type="entry name" value="AcylCo_DH/oxidase_C"/>
</dbReference>
<evidence type="ECO:0000256" key="3">
    <source>
        <dbReference type="ARBA" id="ARBA00022630"/>
    </source>
</evidence>
<proteinExistence type="inferred from homology"/>
<name>A0A1L6F7T7_9RHOO</name>
<dbReference type="SUPFAM" id="SSF56645">
    <property type="entry name" value="Acyl-CoA dehydrogenase NM domain-like"/>
    <property type="match status" value="1"/>
</dbReference>
<evidence type="ECO:0000256" key="4">
    <source>
        <dbReference type="ARBA" id="ARBA00022827"/>
    </source>
</evidence>
<dbReference type="InterPro" id="IPR009100">
    <property type="entry name" value="AcylCoA_DH/oxidase_NM_dom_sf"/>
</dbReference>
<dbReference type="Pfam" id="PF02770">
    <property type="entry name" value="Acyl-CoA_dh_M"/>
    <property type="match status" value="1"/>
</dbReference>
<dbReference type="STRING" id="96773.Tchl_0108"/>
<dbReference type="Proteomes" id="UP000185739">
    <property type="component" value="Chromosome"/>
</dbReference>
<keyword evidence="3 6" id="KW-0285">Flavoprotein</keyword>
<dbReference type="EMBL" id="CP018839">
    <property type="protein sequence ID" value="APR02984.1"/>
    <property type="molecule type" value="Genomic_DNA"/>
</dbReference>
<comment type="similarity">
    <text evidence="2 6">Belongs to the acyl-CoA dehydrogenase family.</text>
</comment>
<dbReference type="PANTHER" id="PTHR43292:SF3">
    <property type="entry name" value="ACYL-COA DEHYDROGENASE FADE29"/>
    <property type="match status" value="1"/>
</dbReference>
<dbReference type="InterPro" id="IPR013786">
    <property type="entry name" value="AcylCoA_DH/ox_N"/>
</dbReference>
<evidence type="ECO:0000259" key="8">
    <source>
        <dbReference type="Pfam" id="PF02770"/>
    </source>
</evidence>
<evidence type="ECO:0000259" key="7">
    <source>
        <dbReference type="Pfam" id="PF00441"/>
    </source>
</evidence>
<dbReference type="InterPro" id="IPR006091">
    <property type="entry name" value="Acyl-CoA_Oxase/DH_mid-dom"/>
</dbReference>
<gene>
    <name evidence="10" type="ORF">Tchl_0108</name>
</gene>
<dbReference type="KEGG" id="tcl:Tchl_0108"/>
<feature type="domain" description="Acyl-CoA dehydrogenase/oxidase C-terminal" evidence="7">
    <location>
        <begin position="242"/>
        <end position="407"/>
    </location>
</feature>
<organism evidence="10 11">
    <name type="scientific">Thauera chlorobenzoica</name>
    <dbReference type="NCBI Taxonomy" id="96773"/>
    <lineage>
        <taxon>Bacteria</taxon>
        <taxon>Pseudomonadati</taxon>
        <taxon>Pseudomonadota</taxon>
        <taxon>Betaproteobacteria</taxon>
        <taxon>Rhodocyclales</taxon>
        <taxon>Zoogloeaceae</taxon>
        <taxon>Thauera</taxon>
    </lineage>
</organism>
<evidence type="ECO:0000313" key="10">
    <source>
        <dbReference type="EMBL" id="APR02984.1"/>
    </source>
</evidence>
<evidence type="ECO:0000259" key="9">
    <source>
        <dbReference type="Pfam" id="PF02771"/>
    </source>
</evidence>
<feature type="domain" description="Acyl-CoA oxidase/dehydrogenase middle" evidence="8">
    <location>
        <begin position="136"/>
        <end position="223"/>
    </location>
</feature>
<dbReference type="Pfam" id="PF02771">
    <property type="entry name" value="Acyl-CoA_dh_N"/>
    <property type="match status" value="1"/>
</dbReference>
<dbReference type="GO" id="GO:0050660">
    <property type="term" value="F:flavin adenine dinucleotide binding"/>
    <property type="evidence" value="ECO:0007669"/>
    <property type="project" value="InterPro"/>
</dbReference>
<evidence type="ECO:0000256" key="6">
    <source>
        <dbReference type="RuleBase" id="RU362125"/>
    </source>
</evidence>
<dbReference type="Gene3D" id="1.10.540.10">
    <property type="entry name" value="Acyl-CoA dehydrogenase/oxidase, N-terminal domain"/>
    <property type="match status" value="1"/>
</dbReference>
<evidence type="ECO:0000313" key="11">
    <source>
        <dbReference type="Proteomes" id="UP000185739"/>
    </source>
</evidence>
<dbReference type="Pfam" id="PF00441">
    <property type="entry name" value="Acyl-CoA_dh_1"/>
    <property type="match status" value="1"/>
</dbReference>
<dbReference type="AlphaFoldDB" id="A0A1L6F7T7"/>
<dbReference type="GO" id="GO:0016627">
    <property type="term" value="F:oxidoreductase activity, acting on the CH-CH group of donors"/>
    <property type="evidence" value="ECO:0007669"/>
    <property type="project" value="InterPro"/>
</dbReference>
<feature type="domain" description="Acyl-CoA dehydrogenase/oxidase N-terminal" evidence="9">
    <location>
        <begin position="17"/>
        <end position="132"/>
    </location>
</feature>
<comment type="cofactor">
    <cofactor evidence="1 6">
        <name>FAD</name>
        <dbReference type="ChEBI" id="CHEBI:57692"/>
    </cofactor>
</comment>
<dbReference type="GO" id="GO:0005886">
    <property type="term" value="C:plasma membrane"/>
    <property type="evidence" value="ECO:0007669"/>
    <property type="project" value="TreeGrafter"/>
</dbReference>
<dbReference type="RefSeq" id="WP_232311627.1">
    <property type="nucleotide sequence ID" value="NZ_CP018839.1"/>
</dbReference>
<evidence type="ECO:0000256" key="1">
    <source>
        <dbReference type="ARBA" id="ARBA00001974"/>
    </source>
</evidence>
<dbReference type="Gene3D" id="2.40.110.10">
    <property type="entry name" value="Butyryl-CoA Dehydrogenase, subunit A, domain 2"/>
    <property type="match status" value="1"/>
</dbReference>
<accession>A0A1L6F7T7</accession>
<dbReference type="InterPro" id="IPR037069">
    <property type="entry name" value="AcylCoA_DH/ox_N_sf"/>
</dbReference>
<keyword evidence="5 6" id="KW-0560">Oxidoreductase</keyword>
<dbReference type="PANTHER" id="PTHR43292">
    <property type="entry name" value="ACYL-COA DEHYDROGENASE"/>
    <property type="match status" value="1"/>
</dbReference>
<dbReference type="InterPro" id="IPR046373">
    <property type="entry name" value="Acyl-CoA_Oxase/DH_mid-dom_sf"/>
</dbReference>
<evidence type="ECO:0000256" key="5">
    <source>
        <dbReference type="ARBA" id="ARBA00023002"/>
    </source>
</evidence>
<dbReference type="SUPFAM" id="SSF47203">
    <property type="entry name" value="Acyl-CoA dehydrogenase C-terminal domain-like"/>
    <property type="match status" value="1"/>
</dbReference>
<dbReference type="InterPro" id="IPR036250">
    <property type="entry name" value="AcylCo_DH-like_C"/>
</dbReference>
<dbReference type="InterPro" id="IPR052161">
    <property type="entry name" value="Mycobact_Acyl-CoA_DH"/>
</dbReference>
<dbReference type="FunFam" id="2.40.110.10:FF:000011">
    <property type="entry name" value="Acyl-CoA dehydrogenase FadE34"/>
    <property type="match status" value="1"/>
</dbReference>
<keyword evidence="11" id="KW-1185">Reference proteome</keyword>
<keyword evidence="4 6" id="KW-0274">FAD</keyword>
<protein>
    <submittedName>
        <fullName evidence="10">Pimeloyl-CoA dehydrogenase, large subunit</fullName>
    </submittedName>
</protein>
<evidence type="ECO:0000256" key="2">
    <source>
        <dbReference type="ARBA" id="ARBA00009347"/>
    </source>
</evidence>